<dbReference type="STRING" id="857265.WG78_02120"/>
<dbReference type="Pfam" id="PF13372">
    <property type="entry name" value="Alginate_exp"/>
    <property type="match status" value="1"/>
</dbReference>
<protein>
    <recommendedName>
        <fullName evidence="2">Alginate export domain-containing protein</fullName>
    </recommendedName>
</protein>
<sequence>MSASQPVAALTLLLSAAAGGLISACAYADDTSARPSLNSNRWMEDWSALADPALRTQPLDRLKYLPLADDNAAWLSLGLTLRERFEYNNAANFGIGGGQPDSWLLQRAQVHADARFGTHWQAFIQLEDDRAYGKQAVGGADKNPLDLRLAFVAYTTPLPDGSTLKARVGRQDFAFDLQRFVSSRDGPNVRQSFDAAWLDWETTDWRLIGFISQPVQYAADAPFDDTSNRHFRFDTLRMERHVLGGNELSAYYSRYARDSARYGDAKGDETRHILDARFAGKRGAIDWDLEAMGQLGWVGNTTIRAWAVGGRVGYSWSDVALKPRVGLQLDAASGDHKAGDGTVGTFNPLFPNGNYFALAGYTGYANLYQLKPSVTLTVAPAATLQLAVGGLWRQSTADAIYTQPNIAVAGSAGAGSSWTGAYDQLRLDTRFNRNLTGAVELVHYAIGGTLRDLGGHNGNYASAELKLLW</sequence>
<feature type="signal peptide" evidence="1">
    <location>
        <begin position="1"/>
        <end position="28"/>
    </location>
</feature>
<dbReference type="PATRIC" id="fig|857265.3.peg.443"/>
<dbReference type="OrthoDB" id="311329at2"/>
<evidence type="ECO:0000256" key="1">
    <source>
        <dbReference type="SAM" id="SignalP"/>
    </source>
</evidence>
<accession>A0A0N0XLR1</accession>
<dbReference type="AlphaFoldDB" id="A0A0N0XLR1"/>
<dbReference type="InterPro" id="IPR025388">
    <property type="entry name" value="Alginate_export_dom"/>
</dbReference>
<dbReference type="Proteomes" id="UP000037939">
    <property type="component" value="Unassembled WGS sequence"/>
</dbReference>
<dbReference type="EMBL" id="LAQT01000001">
    <property type="protein sequence ID" value="KPC55415.1"/>
    <property type="molecule type" value="Genomic_DNA"/>
</dbReference>
<feature type="chain" id="PRO_5005863160" description="Alginate export domain-containing protein" evidence="1">
    <location>
        <begin position="29"/>
        <end position="469"/>
    </location>
</feature>
<evidence type="ECO:0000313" key="4">
    <source>
        <dbReference type="Proteomes" id="UP000037939"/>
    </source>
</evidence>
<keyword evidence="1" id="KW-0732">Signal</keyword>
<organism evidence="3 4">
    <name type="scientific">Amantichitinum ursilacus</name>
    <dbReference type="NCBI Taxonomy" id="857265"/>
    <lineage>
        <taxon>Bacteria</taxon>
        <taxon>Pseudomonadati</taxon>
        <taxon>Pseudomonadota</taxon>
        <taxon>Betaproteobacteria</taxon>
        <taxon>Neisseriales</taxon>
        <taxon>Chitinibacteraceae</taxon>
        <taxon>Amantichitinum</taxon>
    </lineage>
</organism>
<comment type="caution">
    <text evidence="3">The sequence shown here is derived from an EMBL/GenBank/DDBJ whole genome shotgun (WGS) entry which is preliminary data.</text>
</comment>
<gene>
    <name evidence="3" type="ORF">WG78_02120</name>
</gene>
<reference evidence="3 4" key="1">
    <citation type="submission" date="2015-07" db="EMBL/GenBank/DDBJ databases">
        <title>Draft genome sequence of the Amantichitinum ursilacus IGB-41, a new chitin-degrading bacterium.</title>
        <authorList>
            <person name="Kirstahler P."/>
            <person name="Guenther M."/>
            <person name="Grumaz C."/>
            <person name="Rupp S."/>
            <person name="Zibek S."/>
            <person name="Sohn K."/>
        </authorList>
    </citation>
    <scope>NUCLEOTIDE SEQUENCE [LARGE SCALE GENOMIC DNA]</scope>
    <source>
        <strain evidence="3 4">IGB-41</strain>
    </source>
</reference>
<evidence type="ECO:0000259" key="2">
    <source>
        <dbReference type="Pfam" id="PF13372"/>
    </source>
</evidence>
<evidence type="ECO:0000313" key="3">
    <source>
        <dbReference type="EMBL" id="KPC55415.1"/>
    </source>
</evidence>
<dbReference type="RefSeq" id="WP_053936108.1">
    <property type="nucleotide sequence ID" value="NZ_LAQT01000001.1"/>
</dbReference>
<feature type="domain" description="Alginate export" evidence="2">
    <location>
        <begin position="74"/>
        <end position="462"/>
    </location>
</feature>
<keyword evidence="4" id="KW-1185">Reference proteome</keyword>
<proteinExistence type="predicted"/>
<name>A0A0N0XLR1_9NEIS</name>